<evidence type="ECO:0000256" key="9">
    <source>
        <dbReference type="ARBA" id="ARBA00032024"/>
    </source>
</evidence>
<protein>
    <recommendedName>
        <fullName evidence="5 11">2-dehydropantoate 2-reductase</fullName>
        <ecNumber evidence="4 11">1.1.1.169</ecNumber>
    </recommendedName>
    <alternativeName>
        <fullName evidence="9 11">Ketopantoate reductase</fullName>
    </alternativeName>
</protein>
<dbReference type="GO" id="GO:0050661">
    <property type="term" value="F:NADP binding"/>
    <property type="evidence" value="ECO:0007669"/>
    <property type="project" value="TreeGrafter"/>
</dbReference>
<dbReference type="InterPro" id="IPR013752">
    <property type="entry name" value="KPA_reductase"/>
</dbReference>
<dbReference type="Proteomes" id="UP000315636">
    <property type="component" value="Unassembled WGS sequence"/>
</dbReference>
<sequence length="342" mass="37814">MRIAVWGGGSIGLLWAGRLAERFPETILLTRTREQRDQIRANGLRVTKRNGRESLHSVYVEWSGDHGLPVFDVIFLAVKQTDVAKIASELPRVCHSSTDIWLWQNGMGQEKQLRGYFPQEHLYHAVTTEGAMRRGLSHVEHTGEGESRIGQISEGNVSPITEKTLSILSSSELSIAYDLDIKRVLWEKLAINSVINPLTSLWNLSNGDLLDQDGFKPWMEGILDEVVQVAAFEGTALEPRTLVNKILAVCKKTAANQSSMLQDLKRGKKTEIDFINGAVVAKGKQHGISTPVNAKLTQLVYRAEETGIPVSGIQGFHHLLTGLKVGGDTGCLTKEDGRWTPM</sequence>
<keyword evidence="15" id="KW-1185">Reference proteome</keyword>
<dbReference type="FunFam" id="1.10.1040.10:FF:000017">
    <property type="entry name" value="2-dehydropantoate 2-reductase"/>
    <property type="match status" value="1"/>
</dbReference>
<name>A0A521BMG2_9BACL</name>
<dbReference type="InterPro" id="IPR036291">
    <property type="entry name" value="NAD(P)-bd_dom_sf"/>
</dbReference>
<feature type="domain" description="Ketopantoate reductase N-terminal" evidence="12">
    <location>
        <begin position="3"/>
        <end position="153"/>
    </location>
</feature>
<dbReference type="OrthoDB" id="9793586at2"/>
<evidence type="ECO:0000256" key="11">
    <source>
        <dbReference type="RuleBase" id="RU362068"/>
    </source>
</evidence>
<dbReference type="AlphaFoldDB" id="A0A521BMG2"/>
<comment type="catalytic activity">
    <reaction evidence="10 11">
        <text>(R)-pantoate + NADP(+) = 2-dehydropantoate + NADPH + H(+)</text>
        <dbReference type="Rhea" id="RHEA:16233"/>
        <dbReference type="ChEBI" id="CHEBI:11561"/>
        <dbReference type="ChEBI" id="CHEBI:15378"/>
        <dbReference type="ChEBI" id="CHEBI:15980"/>
        <dbReference type="ChEBI" id="CHEBI:57783"/>
        <dbReference type="ChEBI" id="CHEBI:58349"/>
        <dbReference type="EC" id="1.1.1.169"/>
    </reaction>
</comment>
<evidence type="ECO:0000256" key="6">
    <source>
        <dbReference type="ARBA" id="ARBA00022655"/>
    </source>
</evidence>
<dbReference type="InterPro" id="IPR003710">
    <property type="entry name" value="ApbA"/>
</dbReference>
<dbReference type="RefSeq" id="WP_142504510.1">
    <property type="nucleotide sequence ID" value="NZ_FXTI01000002.1"/>
</dbReference>
<evidence type="ECO:0000256" key="7">
    <source>
        <dbReference type="ARBA" id="ARBA00022857"/>
    </source>
</evidence>
<keyword evidence="7 11" id="KW-0521">NADP</keyword>
<evidence type="ECO:0000256" key="1">
    <source>
        <dbReference type="ARBA" id="ARBA00002919"/>
    </source>
</evidence>
<dbReference type="Pfam" id="PF02558">
    <property type="entry name" value="ApbA"/>
    <property type="match status" value="1"/>
</dbReference>
<dbReference type="SUPFAM" id="SSF51735">
    <property type="entry name" value="NAD(P)-binding Rossmann-fold domains"/>
    <property type="match status" value="1"/>
</dbReference>
<evidence type="ECO:0000259" key="12">
    <source>
        <dbReference type="Pfam" id="PF02558"/>
    </source>
</evidence>
<comment type="pathway">
    <text evidence="2 11">Cofactor biosynthesis; (R)-pantothenate biosynthesis; (R)-pantoate from 3-methyl-2-oxobutanoate: step 2/2.</text>
</comment>
<evidence type="ECO:0000256" key="5">
    <source>
        <dbReference type="ARBA" id="ARBA00019465"/>
    </source>
</evidence>
<gene>
    <name evidence="14" type="ORF">SAMN06264849_102206</name>
</gene>
<comment type="function">
    <text evidence="1 11">Catalyzes the NADPH-dependent reduction of ketopantoate into pantoic acid.</text>
</comment>
<dbReference type="InterPro" id="IPR008927">
    <property type="entry name" value="6-PGluconate_DH-like_C_sf"/>
</dbReference>
<evidence type="ECO:0000256" key="8">
    <source>
        <dbReference type="ARBA" id="ARBA00023002"/>
    </source>
</evidence>
<dbReference type="GO" id="GO:0005737">
    <property type="term" value="C:cytoplasm"/>
    <property type="evidence" value="ECO:0007669"/>
    <property type="project" value="TreeGrafter"/>
</dbReference>
<dbReference type="PANTHER" id="PTHR43765:SF2">
    <property type="entry name" value="2-DEHYDROPANTOATE 2-REDUCTASE"/>
    <property type="match status" value="1"/>
</dbReference>
<dbReference type="GO" id="GO:0008677">
    <property type="term" value="F:2-dehydropantoate 2-reductase activity"/>
    <property type="evidence" value="ECO:0007669"/>
    <property type="project" value="UniProtKB-EC"/>
</dbReference>
<dbReference type="Gene3D" id="1.10.1040.10">
    <property type="entry name" value="N-(1-d-carboxylethyl)-l-norvaline Dehydrogenase, domain 2"/>
    <property type="match status" value="1"/>
</dbReference>
<keyword evidence="6 11" id="KW-0566">Pantothenate biosynthesis</keyword>
<evidence type="ECO:0000313" key="15">
    <source>
        <dbReference type="Proteomes" id="UP000315636"/>
    </source>
</evidence>
<dbReference type="PANTHER" id="PTHR43765">
    <property type="entry name" value="2-DEHYDROPANTOATE 2-REDUCTASE-RELATED"/>
    <property type="match status" value="1"/>
</dbReference>
<accession>A0A521BMG2</accession>
<dbReference type="Gene3D" id="3.40.50.720">
    <property type="entry name" value="NAD(P)-binding Rossmann-like Domain"/>
    <property type="match status" value="1"/>
</dbReference>
<evidence type="ECO:0000313" key="14">
    <source>
        <dbReference type="EMBL" id="SMO48306.1"/>
    </source>
</evidence>
<dbReference type="Pfam" id="PF08546">
    <property type="entry name" value="ApbA_C"/>
    <property type="match status" value="1"/>
</dbReference>
<comment type="similarity">
    <text evidence="3 11">Belongs to the ketopantoate reductase family.</text>
</comment>
<dbReference type="InterPro" id="IPR050838">
    <property type="entry name" value="Ketopantoate_reductase"/>
</dbReference>
<feature type="domain" description="Ketopantoate reductase C-terminal" evidence="13">
    <location>
        <begin position="180"/>
        <end position="300"/>
    </location>
</feature>
<proteinExistence type="inferred from homology"/>
<evidence type="ECO:0000256" key="10">
    <source>
        <dbReference type="ARBA" id="ARBA00048793"/>
    </source>
</evidence>
<keyword evidence="8 11" id="KW-0560">Oxidoreductase</keyword>
<dbReference type="UniPathway" id="UPA00028">
    <property type="reaction ID" value="UER00004"/>
</dbReference>
<dbReference type="InterPro" id="IPR013328">
    <property type="entry name" value="6PGD_dom2"/>
</dbReference>
<evidence type="ECO:0000259" key="13">
    <source>
        <dbReference type="Pfam" id="PF08546"/>
    </source>
</evidence>
<evidence type="ECO:0000256" key="3">
    <source>
        <dbReference type="ARBA" id="ARBA00007870"/>
    </source>
</evidence>
<evidence type="ECO:0000256" key="2">
    <source>
        <dbReference type="ARBA" id="ARBA00004994"/>
    </source>
</evidence>
<dbReference type="SUPFAM" id="SSF48179">
    <property type="entry name" value="6-phosphogluconate dehydrogenase C-terminal domain-like"/>
    <property type="match status" value="1"/>
</dbReference>
<organism evidence="14 15">
    <name type="scientific">Melghirimyces algeriensis</name>
    <dbReference type="NCBI Taxonomy" id="910412"/>
    <lineage>
        <taxon>Bacteria</taxon>
        <taxon>Bacillati</taxon>
        <taxon>Bacillota</taxon>
        <taxon>Bacilli</taxon>
        <taxon>Bacillales</taxon>
        <taxon>Thermoactinomycetaceae</taxon>
        <taxon>Melghirimyces</taxon>
    </lineage>
</organism>
<dbReference type="EC" id="1.1.1.169" evidence="4 11"/>
<dbReference type="GO" id="GO:0015940">
    <property type="term" value="P:pantothenate biosynthetic process"/>
    <property type="evidence" value="ECO:0007669"/>
    <property type="project" value="UniProtKB-UniPathway"/>
</dbReference>
<reference evidence="14 15" key="1">
    <citation type="submission" date="2017-05" db="EMBL/GenBank/DDBJ databases">
        <authorList>
            <person name="Varghese N."/>
            <person name="Submissions S."/>
        </authorList>
    </citation>
    <scope>NUCLEOTIDE SEQUENCE [LARGE SCALE GENOMIC DNA]</scope>
    <source>
        <strain evidence="14 15">DSM 45474</strain>
    </source>
</reference>
<dbReference type="EMBL" id="FXTI01000002">
    <property type="protein sequence ID" value="SMO48306.1"/>
    <property type="molecule type" value="Genomic_DNA"/>
</dbReference>
<evidence type="ECO:0000256" key="4">
    <source>
        <dbReference type="ARBA" id="ARBA00013014"/>
    </source>
</evidence>
<dbReference type="NCBIfam" id="TIGR00745">
    <property type="entry name" value="apbA_panE"/>
    <property type="match status" value="1"/>
</dbReference>
<dbReference type="InterPro" id="IPR013332">
    <property type="entry name" value="KPR_N"/>
</dbReference>